<dbReference type="AlphaFoldDB" id="A0A9P4UK30"/>
<feature type="signal peptide" evidence="1">
    <location>
        <begin position="1"/>
        <end position="18"/>
    </location>
</feature>
<gene>
    <name evidence="2" type="ORF">P171DRAFT_515856</name>
</gene>
<name>A0A9P4UK30_9PLEO</name>
<keyword evidence="1" id="KW-0732">Signal</keyword>
<dbReference type="Proteomes" id="UP000799764">
    <property type="component" value="Unassembled WGS sequence"/>
</dbReference>
<organism evidence="2 3">
    <name type="scientific">Karstenula rhodostoma CBS 690.94</name>
    <dbReference type="NCBI Taxonomy" id="1392251"/>
    <lineage>
        <taxon>Eukaryota</taxon>
        <taxon>Fungi</taxon>
        <taxon>Dikarya</taxon>
        <taxon>Ascomycota</taxon>
        <taxon>Pezizomycotina</taxon>
        <taxon>Dothideomycetes</taxon>
        <taxon>Pleosporomycetidae</taxon>
        <taxon>Pleosporales</taxon>
        <taxon>Massarineae</taxon>
        <taxon>Didymosphaeriaceae</taxon>
        <taxon>Karstenula</taxon>
    </lineage>
</organism>
<dbReference type="EMBL" id="MU001492">
    <property type="protein sequence ID" value="KAF2451942.1"/>
    <property type="molecule type" value="Genomic_DNA"/>
</dbReference>
<keyword evidence="3" id="KW-1185">Reference proteome</keyword>
<accession>A0A9P4UK30</accession>
<evidence type="ECO:0008006" key="4">
    <source>
        <dbReference type="Google" id="ProtNLM"/>
    </source>
</evidence>
<evidence type="ECO:0000313" key="2">
    <source>
        <dbReference type="EMBL" id="KAF2451942.1"/>
    </source>
</evidence>
<reference evidence="2" key="1">
    <citation type="journal article" date="2020" name="Stud. Mycol.">
        <title>101 Dothideomycetes genomes: a test case for predicting lifestyles and emergence of pathogens.</title>
        <authorList>
            <person name="Haridas S."/>
            <person name="Albert R."/>
            <person name="Binder M."/>
            <person name="Bloem J."/>
            <person name="Labutti K."/>
            <person name="Salamov A."/>
            <person name="Andreopoulos B."/>
            <person name="Baker S."/>
            <person name="Barry K."/>
            <person name="Bills G."/>
            <person name="Bluhm B."/>
            <person name="Cannon C."/>
            <person name="Castanera R."/>
            <person name="Culley D."/>
            <person name="Daum C."/>
            <person name="Ezra D."/>
            <person name="Gonzalez J."/>
            <person name="Henrissat B."/>
            <person name="Kuo A."/>
            <person name="Liang C."/>
            <person name="Lipzen A."/>
            <person name="Lutzoni F."/>
            <person name="Magnuson J."/>
            <person name="Mondo S."/>
            <person name="Nolan M."/>
            <person name="Ohm R."/>
            <person name="Pangilinan J."/>
            <person name="Park H.-J."/>
            <person name="Ramirez L."/>
            <person name="Alfaro M."/>
            <person name="Sun H."/>
            <person name="Tritt A."/>
            <person name="Yoshinaga Y."/>
            <person name="Zwiers L.-H."/>
            <person name="Turgeon B."/>
            <person name="Goodwin S."/>
            <person name="Spatafora J."/>
            <person name="Crous P."/>
            <person name="Grigoriev I."/>
        </authorList>
    </citation>
    <scope>NUCLEOTIDE SEQUENCE</scope>
    <source>
        <strain evidence="2">CBS 690.94</strain>
    </source>
</reference>
<evidence type="ECO:0000313" key="3">
    <source>
        <dbReference type="Proteomes" id="UP000799764"/>
    </source>
</evidence>
<proteinExistence type="predicted"/>
<sequence>MRSIFLGLVCFLIGMALGHPGASDPNPAQASGSGGVYACTMPQWSHGCKYFPAHDGCQNADLFNNVGGRVFEIYALGPDYGTRCKVFAKTNCVEPFYPKHDTPTRDWSMGFPGTAETASAVRSFKCYRG</sequence>
<feature type="chain" id="PRO_5040504064" description="Secreted protein" evidence="1">
    <location>
        <begin position="19"/>
        <end position="129"/>
    </location>
</feature>
<protein>
    <recommendedName>
        <fullName evidence="4">Secreted protein</fullName>
    </recommendedName>
</protein>
<comment type="caution">
    <text evidence="2">The sequence shown here is derived from an EMBL/GenBank/DDBJ whole genome shotgun (WGS) entry which is preliminary data.</text>
</comment>
<evidence type="ECO:0000256" key="1">
    <source>
        <dbReference type="SAM" id="SignalP"/>
    </source>
</evidence>
<dbReference type="OrthoDB" id="3745076at2759"/>